<keyword evidence="2" id="KW-1185">Reference proteome</keyword>
<name>A0ACB9MM42_9MYRT</name>
<comment type="caution">
    <text evidence="1">The sequence shown here is derived from an EMBL/GenBank/DDBJ whole genome shotgun (WGS) entry which is preliminary data.</text>
</comment>
<accession>A0ACB9MM42</accession>
<proteinExistence type="predicted"/>
<reference evidence="2" key="1">
    <citation type="journal article" date="2023" name="Front. Plant Sci.">
        <title>Chromosomal-level genome assembly of Melastoma candidum provides insights into trichome evolution.</title>
        <authorList>
            <person name="Zhong Y."/>
            <person name="Wu W."/>
            <person name="Sun C."/>
            <person name="Zou P."/>
            <person name="Liu Y."/>
            <person name="Dai S."/>
            <person name="Zhou R."/>
        </authorList>
    </citation>
    <scope>NUCLEOTIDE SEQUENCE [LARGE SCALE GENOMIC DNA]</scope>
</reference>
<evidence type="ECO:0000313" key="2">
    <source>
        <dbReference type="Proteomes" id="UP001057402"/>
    </source>
</evidence>
<dbReference type="EMBL" id="CM042888">
    <property type="protein sequence ID" value="KAI4325131.1"/>
    <property type="molecule type" value="Genomic_DNA"/>
</dbReference>
<dbReference type="Proteomes" id="UP001057402">
    <property type="component" value="Chromosome 9"/>
</dbReference>
<sequence length="768" mass="87028">MAANKEQTGDDPSVIIDPLYEFSAPQFYDFIDGETEEDERREELWFDSALSYGPSPSMPRVKTRSIKVESLCDFSEVETKRKESESNGNATCSDGRLQPELVATTNEEISDSKASGACLSENHEEQGQTNGPHSGLEERTGLLEVHSSEKMKALPASKVAEVHTPLPQATSKKALDTGSKNRLAAKKVASLVTNPLALKPSQSSQVKCKTNSKTDAAKREINMKNPSAPPNLAQENQAIKRQKLEGGQSRQILNIKPHNLPHKSNTGLSNIGNSAASDKIQRENRKMYIRETPVPYISTAEMIKKFQASTREVSLPCNSTMRGKSKLTLTRPKVPELETSQRIRPVKLKSTAEIEEEIMAKIPKFKARPLNKKILEAPTTPAPQRSALKLPEFQEFHFRTLERANNNAESASMASTETSNQTHEWRPCLTEPQAPTLLTSLRARPPNVKSSAEVEQEELEKAPKFKARPLNKKIFESKGNLGVFCNAKKLVTVPQEFHFATDERFPPPAAMCDIFDKLSLKSQPHEENPLPRKTAPNPFHLHTEERGAEKERRFKTELMQKQLEDEKARIPKASPYPYTTDFPVVPPKPEPKQCTKPEPFQLESLVRHEVELHKEMDERKRMEKEEAEMRIFKAHPILKEDPTPVPEKVRRPLTQVQEFNLQSDHRAMDRAEYDQKINEKEMVHKRLREEIETAKMMEEEKALKQLRRTLVHHAKPVPNFSHPFHPQRSSREVTKAKSPKLRVLRRKDMNVIATQSGVSFTAAATNLR</sequence>
<evidence type="ECO:0000313" key="1">
    <source>
        <dbReference type="EMBL" id="KAI4325131.1"/>
    </source>
</evidence>
<protein>
    <submittedName>
        <fullName evidence="1">Uncharacterized protein</fullName>
    </submittedName>
</protein>
<gene>
    <name evidence="1" type="ORF">MLD38_030554</name>
</gene>
<organism evidence="1 2">
    <name type="scientific">Melastoma candidum</name>
    <dbReference type="NCBI Taxonomy" id="119954"/>
    <lineage>
        <taxon>Eukaryota</taxon>
        <taxon>Viridiplantae</taxon>
        <taxon>Streptophyta</taxon>
        <taxon>Embryophyta</taxon>
        <taxon>Tracheophyta</taxon>
        <taxon>Spermatophyta</taxon>
        <taxon>Magnoliopsida</taxon>
        <taxon>eudicotyledons</taxon>
        <taxon>Gunneridae</taxon>
        <taxon>Pentapetalae</taxon>
        <taxon>rosids</taxon>
        <taxon>malvids</taxon>
        <taxon>Myrtales</taxon>
        <taxon>Melastomataceae</taxon>
        <taxon>Melastomatoideae</taxon>
        <taxon>Melastomateae</taxon>
        <taxon>Melastoma</taxon>
    </lineage>
</organism>